<dbReference type="InterPro" id="IPR036388">
    <property type="entry name" value="WH-like_DNA-bd_sf"/>
</dbReference>
<dbReference type="CDD" id="cd07980">
    <property type="entry name" value="TFIIF_beta"/>
    <property type="match status" value="1"/>
</dbReference>
<sequence length="261" mass="29814">MATQIQEGELDCTNASRGVWLVKVPKYISQRWDKAPGNIEVGKLRIARTPSGQKSGQSGRPKLDVSFSLSEAVLAMEKSEAIPKDHKFVISNVNNQTLGVFSQTTPPANSNAVVPETEKLMMEGRVIQRAECKPEGSETYMKLKLEGFRKSAVPARMAKRLDDVVHVKPVANHRYNVEFTQKKKSEGKKVRDDKDKVMNVLFAAFEKHQYYNIKDLAGITRQPVTYLKEILNEVCNYNLKNPHRNMYELKPEYRHYKEDED</sequence>
<dbReference type="EMBL" id="VIIS01001953">
    <property type="protein sequence ID" value="KAF0290470.1"/>
    <property type="molecule type" value="Genomic_DNA"/>
</dbReference>
<dbReference type="PANTHER" id="PTHR10445">
    <property type="entry name" value="GENERAL TRANSCRIPTION FACTOR IIF SUBUNIT 2"/>
    <property type="match status" value="1"/>
</dbReference>
<dbReference type="GO" id="GO:0006367">
    <property type="term" value="P:transcription initiation at RNA polymerase II promoter"/>
    <property type="evidence" value="ECO:0007669"/>
    <property type="project" value="UniProtKB-UniRule"/>
</dbReference>
<evidence type="ECO:0000313" key="12">
    <source>
        <dbReference type="EMBL" id="KAF0290470.1"/>
    </source>
</evidence>
<dbReference type="PANTHER" id="PTHR10445:SF0">
    <property type="entry name" value="GENERAL TRANSCRIPTION FACTOR IIF SUBUNIT 2"/>
    <property type="match status" value="1"/>
</dbReference>
<evidence type="ECO:0000256" key="8">
    <source>
        <dbReference type="ARBA" id="ARBA00033388"/>
    </source>
</evidence>
<evidence type="ECO:0000256" key="3">
    <source>
        <dbReference type="ARBA" id="ARBA00020815"/>
    </source>
</evidence>
<dbReference type="InterPro" id="IPR040450">
    <property type="entry name" value="TFIIF_beta_HTH"/>
</dbReference>
<comment type="subcellular location">
    <subcellularLocation>
        <location evidence="1 9">Nucleus</location>
    </subcellularLocation>
</comment>
<dbReference type="Pfam" id="PF17683">
    <property type="entry name" value="TFIIF_beta_N"/>
    <property type="match status" value="1"/>
</dbReference>
<gene>
    <name evidence="12" type="ORF">FJT64_001222</name>
</gene>
<keyword evidence="6 9" id="KW-0804">Transcription</keyword>
<dbReference type="OrthoDB" id="6350548at2759"/>
<evidence type="ECO:0000313" key="13">
    <source>
        <dbReference type="Proteomes" id="UP000440578"/>
    </source>
</evidence>
<keyword evidence="13" id="KW-1185">Reference proteome</keyword>
<dbReference type="AlphaFoldDB" id="A0A6A4VGP4"/>
<comment type="similarity">
    <text evidence="2 9">Belongs to the TFIIF beta subunit family.</text>
</comment>
<feature type="domain" description="TFIIF beta subunit HTH" evidence="10">
    <location>
        <begin position="191"/>
        <end position="254"/>
    </location>
</feature>
<evidence type="ECO:0000259" key="11">
    <source>
        <dbReference type="Pfam" id="PF17683"/>
    </source>
</evidence>
<evidence type="ECO:0000256" key="5">
    <source>
        <dbReference type="ARBA" id="ARBA00023125"/>
    </source>
</evidence>
<evidence type="ECO:0000256" key="4">
    <source>
        <dbReference type="ARBA" id="ARBA00023015"/>
    </source>
</evidence>
<evidence type="ECO:0000256" key="1">
    <source>
        <dbReference type="ARBA" id="ARBA00004123"/>
    </source>
</evidence>
<dbReference type="InterPro" id="IPR003196">
    <property type="entry name" value="TFIIF_beta"/>
</dbReference>
<feature type="domain" description="TFIIF beta subunit N-terminal" evidence="11">
    <location>
        <begin position="17"/>
        <end position="112"/>
    </location>
</feature>
<evidence type="ECO:0000256" key="9">
    <source>
        <dbReference type="PIRNR" id="PIRNR015849"/>
    </source>
</evidence>
<evidence type="ECO:0000256" key="6">
    <source>
        <dbReference type="ARBA" id="ARBA00023163"/>
    </source>
</evidence>
<keyword evidence="4 9" id="KW-0805">Transcription regulation</keyword>
<organism evidence="12 13">
    <name type="scientific">Amphibalanus amphitrite</name>
    <name type="common">Striped barnacle</name>
    <name type="synonym">Balanus amphitrite</name>
    <dbReference type="NCBI Taxonomy" id="1232801"/>
    <lineage>
        <taxon>Eukaryota</taxon>
        <taxon>Metazoa</taxon>
        <taxon>Ecdysozoa</taxon>
        <taxon>Arthropoda</taxon>
        <taxon>Crustacea</taxon>
        <taxon>Multicrustacea</taxon>
        <taxon>Cirripedia</taxon>
        <taxon>Thoracica</taxon>
        <taxon>Thoracicalcarea</taxon>
        <taxon>Balanomorpha</taxon>
        <taxon>Balanoidea</taxon>
        <taxon>Balanidae</taxon>
        <taxon>Amphibalaninae</taxon>
        <taxon>Amphibalanus</taxon>
    </lineage>
</organism>
<evidence type="ECO:0000259" key="10">
    <source>
        <dbReference type="Pfam" id="PF02270"/>
    </source>
</evidence>
<name>A0A6A4VGP4_AMPAM</name>
<dbReference type="SUPFAM" id="SSF46785">
    <property type="entry name" value="Winged helix' DNA-binding domain"/>
    <property type="match status" value="1"/>
</dbReference>
<evidence type="ECO:0000256" key="7">
    <source>
        <dbReference type="ARBA" id="ARBA00023242"/>
    </source>
</evidence>
<comment type="function">
    <text evidence="9">TFIIF is a general transcription initiation factor that binds to RNA polymerase II and helps to recruit it to the initiation complex in collaboration with TFIIB.</text>
</comment>
<dbReference type="GO" id="GO:0006368">
    <property type="term" value="P:transcription elongation by RNA polymerase II"/>
    <property type="evidence" value="ECO:0007669"/>
    <property type="project" value="UniProtKB-ARBA"/>
</dbReference>
<dbReference type="InterPro" id="IPR011039">
    <property type="entry name" value="TFIIF_interaction"/>
</dbReference>
<comment type="caution">
    <text evidence="12">The sequence shown here is derived from an EMBL/GenBank/DDBJ whole genome shotgun (WGS) entry which is preliminary data.</text>
</comment>
<dbReference type="SUPFAM" id="SSF50916">
    <property type="entry name" value="Rap30/74 interaction domains"/>
    <property type="match status" value="1"/>
</dbReference>
<evidence type="ECO:0000256" key="2">
    <source>
        <dbReference type="ARBA" id="ARBA00009543"/>
    </source>
</evidence>
<dbReference type="Gene3D" id="1.10.10.10">
    <property type="entry name" value="Winged helix-like DNA-binding domain superfamily/Winged helix DNA-binding domain"/>
    <property type="match status" value="1"/>
</dbReference>
<accession>A0A6A4VGP4</accession>
<dbReference type="FunFam" id="1.10.10.10:FF:000035">
    <property type="entry name" value="General transcription factor IIF subunit 2"/>
    <property type="match status" value="1"/>
</dbReference>
<dbReference type="PIRSF" id="PIRSF015849">
    <property type="entry name" value="TFIIF-beta"/>
    <property type="match status" value="1"/>
</dbReference>
<dbReference type="Proteomes" id="UP000440578">
    <property type="component" value="Unassembled WGS sequence"/>
</dbReference>
<dbReference type="InterPro" id="IPR040504">
    <property type="entry name" value="TFIIF_beta_N"/>
</dbReference>
<keyword evidence="7 9" id="KW-0539">Nucleus</keyword>
<dbReference type="GO" id="GO:0005674">
    <property type="term" value="C:transcription factor TFIIF complex"/>
    <property type="evidence" value="ECO:0007669"/>
    <property type="project" value="InterPro"/>
</dbReference>
<dbReference type="Pfam" id="PF02270">
    <property type="entry name" value="TFIIF_beta"/>
    <property type="match status" value="1"/>
</dbReference>
<dbReference type="EMBL" id="VIIS01001953">
    <property type="protein sequence ID" value="KAF0290471.1"/>
    <property type="molecule type" value="Genomic_DNA"/>
</dbReference>
<dbReference type="GO" id="GO:0003677">
    <property type="term" value="F:DNA binding"/>
    <property type="evidence" value="ECO:0007669"/>
    <property type="project" value="UniProtKB-UniRule"/>
</dbReference>
<proteinExistence type="inferred from homology"/>
<protein>
    <recommendedName>
        <fullName evidence="3 9">General transcription factor IIF subunit 2</fullName>
    </recommendedName>
    <alternativeName>
        <fullName evidence="8 9">Transcription initiation factor IIF subunit beta</fullName>
    </alternativeName>
</protein>
<keyword evidence="5 9" id="KW-0238">DNA-binding</keyword>
<reference evidence="12 13" key="1">
    <citation type="submission" date="2019-07" db="EMBL/GenBank/DDBJ databases">
        <title>Draft genome assembly of a fouling barnacle, Amphibalanus amphitrite (Darwin, 1854): The first reference genome for Thecostraca.</title>
        <authorList>
            <person name="Kim W."/>
        </authorList>
    </citation>
    <scope>NUCLEOTIDE SEQUENCE [LARGE SCALE GENOMIC DNA]</scope>
    <source>
        <strain evidence="12">SNU_AA5</strain>
        <tissue evidence="12">Soma without cirri and trophi</tissue>
    </source>
</reference>
<dbReference type="InterPro" id="IPR036390">
    <property type="entry name" value="WH_DNA-bd_sf"/>
</dbReference>